<dbReference type="AlphaFoldDB" id="C3MD76"/>
<dbReference type="Proteomes" id="UP000001054">
    <property type="component" value="Chromosome"/>
</dbReference>
<dbReference type="EMBL" id="CP001389">
    <property type="protein sequence ID" value="ACP25395.1"/>
    <property type="molecule type" value="Genomic_DNA"/>
</dbReference>
<accession>C3MD76</accession>
<organism evidence="1 2">
    <name type="scientific">Sinorhizobium fredii (strain NBRC 101917 / NGR234)</name>
    <dbReference type="NCBI Taxonomy" id="394"/>
    <lineage>
        <taxon>Bacteria</taxon>
        <taxon>Pseudomonadati</taxon>
        <taxon>Pseudomonadota</taxon>
        <taxon>Alphaproteobacteria</taxon>
        <taxon>Hyphomicrobiales</taxon>
        <taxon>Rhizobiaceae</taxon>
        <taxon>Sinorhizobium/Ensifer group</taxon>
        <taxon>Sinorhizobium</taxon>
    </lineage>
</organism>
<proteinExistence type="predicted"/>
<dbReference type="HOGENOM" id="CLU_2882885_0_0_5"/>
<evidence type="ECO:0000313" key="2">
    <source>
        <dbReference type="Proteomes" id="UP000001054"/>
    </source>
</evidence>
<name>C3MD76_SINFN</name>
<dbReference type="STRING" id="394.NGR_c16300"/>
<evidence type="ECO:0000313" key="1">
    <source>
        <dbReference type="EMBL" id="ACP25395.1"/>
    </source>
</evidence>
<reference evidence="1 2" key="1">
    <citation type="journal article" date="2009" name="Appl. Environ. Microbiol.">
        <title>Rhizobium sp. strain NGR234 possesses a remarkable number of secretion systems.</title>
        <authorList>
            <person name="Schmeisser C."/>
            <person name="Liesegang H."/>
            <person name="Krysciak D."/>
            <person name="Bakkou N."/>
            <person name="Le Quere A."/>
            <person name="Wollherr A."/>
            <person name="Heinemeyer I."/>
            <person name="Morgenstern B."/>
            <person name="Pommerening-Roeser A."/>
            <person name="Flores M."/>
            <person name="Palacios R."/>
            <person name="Brenner S."/>
            <person name="Gottschalk G."/>
            <person name="Schmitz R.A."/>
            <person name="Broughton W.J."/>
            <person name="Perret X."/>
            <person name="Strittmatter A.W."/>
            <person name="Streit W.R."/>
        </authorList>
    </citation>
    <scope>NUCLEOTIDE SEQUENCE [LARGE SCALE GENOMIC DNA]</scope>
    <source>
        <strain evidence="2">NBRC 101917 / NGR234</strain>
    </source>
</reference>
<keyword evidence="2" id="KW-1185">Reference proteome</keyword>
<gene>
    <name evidence="1" type="ordered locus">NGR_c16300</name>
</gene>
<dbReference type="KEGG" id="rhi:NGR_c16300"/>
<sequence>MLHHQAEKFPARNALSTVVHRQPLNLPSMRAIDGSHCPILGRAFTQQAYSEQQAVRLDRKPKF</sequence>
<protein>
    <submittedName>
        <fullName evidence="1">Uncharacterized protein</fullName>
    </submittedName>
</protein>